<dbReference type="PANTHER" id="PTHR33885">
    <property type="entry name" value="PHAGE SHOCK PROTEIN C"/>
    <property type="match status" value="1"/>
</dbReference>
<protein>
    <recommendedName>
        <fullName evidence="7">Phage shock protein PspC N-terminal domain-containing protein</fullName>
    </recommendedName>
</protein>
<evidence type="ECO:0000313" key="9">
    <source>
        <dbReference type="Proteomes" id="UP000620064"/>
    </source>
</evidence>
<keyword evidence="5 6" id="KW-0472">Membrane</keyword>
<dbReference type="EMBL" id="BMLV01000006">
    <property type="protein sequence ID" value="GGP06173.1"/>
    <property type="molecule type" value="Genomic_DNA"/>
</dbReference>
<reference evidence="9" key="1">
    <citation type="journal article" date="2019" name="Int. J. Syst. Evol. Microbiol.">
        <title>The Global Catalogue of Microorganisms (GCM) 10K type strain sequencing project: providing services to taxonomists for standard genome sequencing and annotation.</title>
        <authorList>
            <consortium name="The Broad Institute Genomics Platform"/>
            <consortium name="The Broad Institute Genome Sequencing Center for Infectious Disease"/>
            <person name="Wu L."/>
            <person name="Ma J."/>
        </authorList>
    </citation>
    <scope>NUCLEOTIDE SEQUENCE [LARGE SCALE GENOMIC DNA]</scope>
    <source>
        <strain evidence="9">CGMCC 1.7656</strain>
    </source>
</reference>
<evidence type="ECO:0000256" key="4">
    <source>
        <dbReference type="ARBA" id="ARBA00022989"/>
    </source>
</evidence>
<evidence type="ECO:0000313" key="8">
    <source>
        <dbReference type="EMBL" id="GGP06173.1"/>
    </source>
</evidence>
<dbReference type="PANTHER" id="PTHR33885:SF3">
    <property type="entry name" value="PHAGE SHOCK PROTEIN C"/>
    <property type="match status" value="1"/>
</dbReference>
<accession>A0ABQ2NN83</accession>
<sequence length="93" mass="10735">MKTYQDNGHQYYTGCRTRLFRDADNRRIAGVCAGLGRYFGLDTSLIRVVWFFLAFFGIFSAGISTFMVVMAYFILWLIIPKGTIIYHSESTKQ</sequence>
<name>A0ABQ2NN83_9FLAO</name>
<evidence type="ECO:0000256" key="3">
    <source>
        <dbReference type="ARBA" id="ARBA00022692"/>
    </source>
</evidence>
<evidence type="ECO:0000256" key="2">
    <source>
        <dbReference type="ARBA" id="ARBA00022475"/>
    </source>
</evidence>
<keyword evidence="2" id="KW-1003">Cell membrane</keyword>
<comment type="caution">
    <text evidence="8">The sequence shown here is derived from an EMBL/GenBank/DDBJ whole genome shotgun (WGS) entry which is preliminary data.</text>
</comment>
<dbReference type="Pfam" id="PF04024">
    <property type="entry name" value="PspC"/>
    <property type="match status" value="1"/>
</dbReference>
<evidence type="ECO:0000256" key="1">
    <source>
        <dbReference type="ARBA" id="ARBA00004162"/>
    </source>
</evidence>
<evidence type="ECO:0000259" key="7">
    <source>
        <dbReference type="Pfam" id="PF04024"/>
    </source>
</evidence>
<gene>
    <name evidence="8" type="ORF">GCM10010992_25320</name>
</gene>
<dbReference type="Proteomes" id="UP000620064">
    <property type="component" value="Unassembled WGS sequence"/>
</dbReference>
<dbReference type="InterPro" id="IPR052027">
    <property type="entry name" value="PspC"/>
</dbReference>
<keyword evidence="9" id="KW-1185">Reference proteome</keyword>
<keyword evidence="4 6" id="KW-1133">Transmembrane helix</keyword>
<comment type="subcellular location">
    <subcellularLocation>
        <location evidence="1">Cell membrane</location>
        <topology evidence="1">Single-pass membrane protein</topology>
    </subcellularLocation>
</comment>
<evidence type="ECO:0000256" key="6">
    <source>
        <dbReference type="SAM" id="Phobius"/>
    </source>
</evidence>
<evidence type="ECO:0000256" key="5">
    <source>
        <dbReference type="ARBA" id="ARBA00023136"/>
    </source>
</evidence>
<dbReference type="InterPro" id="IPR007168">
    <property type="entry name" value="Phageshock_PspC_N"/>
</dbReference>
<dbReference type="RefSeq" id="WP_188618498.1">
    <property type="nucleotide sequence ID" value="NZ_BMLV01000006.1"/>
</dbReference>
<keyword evidence="3 6" id="KW-0812">Transmembrane</keyword>
<proteinExistence type="predicted"/>
<feature type="transmembrane region" description="Helical" evidence="6">
    <location>
        <begin position="48"/>
        <end position="79"/>
    </location>
</feature>
<feature type="domain" description="Phage shock protein PspC N-terminal" evidence="7">
    <location>
        <begin position="18"/>
        <end position="81"/>
    </location>
</feature>
<organism evidence="8 9">
    <name type="scientific">Cloacibacterium rupense</name>
    <dbReference type="NCBI Taxonomy" id="517423"/>
    <lineage>
        <taxon>Bacteria</taxon>
        <taxon>Pseudomonadati</taxon>
        <taxon>Bacteroidota</taxon>
        <taxon>Flavobacteriia</taxon>
        <taxon>Flavobacteriales</taxon>
        <taxon>Weeksellaceae</taxon>
    </lineage>
</organism>